<evidence type="ECO:0000313" key="2">
    <source>
        <dbReference type="Proteomes" id="UP000178721"/>
    </source>
</evidence>
<sequence>MLCAVVGKKYLWFFCAPNKTEGIKRANIILSFDEIGTGNVISNFDLRDGYWEAVARKPDDVKDLIEKIDKAKIIEIKRRRILRIDVLYVTRLQKERW</sequence>
<evidence type="ECO:0000313" key="1">
    <source>
        <dbReference type="EMBL" id="OGZ20269.1"/>
    </source>
</evidence>
<dbReference type="Proteomes" id="UP000178721">
    <property type="component" value="Unassembled WGS sequence"/>
</dbReference>
<accession>A0A1G2E3L7</accession>
<dbReference type="EMBL" id="MHMA01000019">
    <property type="protein sequence ID" value="OGZ20269.1"/>
    <property type="molecule type" value="Genomic_DNA"/>
</dbReference>
<comment type="caution">
    <text evidence="1">The sequence shown here is derived from an EMBL/GenBank/DDBJ whole genome shotgun (WGS) entry which is preliminary data.</text>
</comment>
<protein>
    <submittedName>
        <fullName evidence="1">Uncharacterized protein</fullName>
    </submittedName>
</protein>
<reference evidence="1 2" key="1">
    <citation type="journal article" date="2016" name="Nat. Commun.">
        <title>Thousands of microbial genomes shed light on interconnected biogeochemical processes in an aquifer system.</title>
        <authorList>
            <person name="Anantharaman K."/>
            <person name="Brown C.T."/>
            <person name="Hug L.A."/>
            <person name="Sharon I."/>
            <person name="Castelle C.J."/>
            <person name="Probst A.J."/>
            <person name="Thomas B.C."/>
            <person name="Singh A."/>
            <person name="Wilkins M.J."/>
            <person name="Karaoz U."/>
            <person name="Brodie E.L."/>
            <person name="Williams K.H."/>
            <person name="Hubbard S.S."/>
            <person name="Banfield J.F."/>
        </authorList>
    </citation>
    <scope>NUCLEOTIDE SEQUENCE [LARGE SCALE GENOMIC DNA]</scope>
</reference>
<dbReference type="AlphaFoldDB" id="A0A1G2E3L7"/>
<name>A0A1G2E3L7_9BACT</name>
<organism evidence="1 2">
    <name type="scientific">Candidatus Nealsonbacteria bacterium RIFCSPHIGHO2_01_FULL_43_31</name>
    <dbReference type="NCBI Taxonomy" id="1801665"/>
    <lineage>
        <taxon>Bacteria</taxon>
        <taxon>Candidatus Nealsoniibacteriota</taxon>
    </lineage>
</organism>
<proteinExistence type="predicted"/>
<gene>
    <name evidence="1" type="ORF">A2654_01135</name>
</gene>